<dbReference type="GO" id="GO:0046872">
    <property type="term" value="F:metal ion binding"/>
    <property type="evidence" value="ECO:0007669"/>
    <property type="project" value="UniProtKB-KW"/>
</dbReference>
<dbReference type="KEGG" id="sko:100376283"/>
<evidence type="ECO:0000313" key="10">
    <source>
        <dbReference type="EMBL" id="ALR88632.1"/>
    </source>
</evidence>
<sequence length="402" mass="44852">MQVYLLYCITVYLCVYHVMGAKLDNKESVQKRAERDSLLCFEDSQSNVRITTPVPKLTEFTFCLTMSTTSTNPGTMVSYAVPGTDNEINLYNSGYLKLLINGVYRETSGVAVNDGVCHFICFTWTSVTGRFEIFVDGVLAASGTLSIGTPIQGGGVLVLGQDQDVVGGGFQDFQAFIGKMTKFNLWNRVLTNQEIIQKPDYGNIYSWDFSTLLMQGTEKIRNVDICSGAVTCDPHFTTLDGRHYSHQGVCWYTLVKDSSNPKPDFEITAKFEPREDHPNGEIRTRVVAMNVTVGDDHAEVDRLDVVSKHAKGTLSKIHIIQSDENVLLSFTLKDTTFKIDWTLRRHIFSIDISGLDYQDKLCGLLGNYNGDSHDDFQKPDGTMANDAVEFGESWKVPGIECE</sequence>
<evidence type="ECO:0000256" key="1">
    <source>
        <dbReference type="ARBA" id="ARBA00001913"/>
    </source>
</evidence>
<gene>
    <name evidence="12" type="primary">LOC100376283</name>
</gene>
<dbReference type="GeneID" id="100376283"/>
<evidence type="ECO:0000256" key="3">
    <source>
        <dbReference type="ARBA" id="ARBA00022837"/>
    </source>
</evidence>
<evidence type="ECO:0000256" key="6">
    <source>
        <dbReference type="PROSITE-ProRule" id="PRU01172"/>
    </source>
</evidence>
<keyword evidence="5" id="KW-0325">Glycoprotein</keyword>
<feature type="domain" description="Pentraxin (PTX)" evidence="9">
    <location>
        <begin position="33"/>
        <end position="226"/>
    </location>
</feature>
<dbReference type="InterPro" id="IPR001846">
    <property type="entry name" value="VWF_type-D"/>
</dbReference>
<organism evidence="10">
    <name type="scientific">Saccoglossus kowalevskii</name>
    <name type="common">Acorn worm</name>
    <dbReference type="NCBI Taxonomy" id="10224"/>
    <lineage>
        <taxon>Eukaryota</taxon>
        <taxon>Metazoa</taxon>
        <taxon>Hemichordata</taxon>
        <taxon>Enteropneusta</taxon>
        <taxon>Harrimaniidae</taxon>
        <taxon>Saccoglossus</taxon>
    </lineage>
</organism>
<dbReference type="AlphaFoldDB" id="A0A0U2M124"/>
<evidence type="ECO:0000259" key="8">
    <source>
        <dbReference type="PROSITE" id="PS51233"/>
    </source>
</evidence>
<keyword evidence="11" id="KW-1185">Reference proteome</keyword>
<evidence type="ECO:0000256" key="4">
    <source>
        <dbReference type="ARBA" id="ARBA00023157"/>
    </source>
</evidence>
<feature type="chain" id="PRO_5006831199" evidence="7">
    <location>
        <begin position="21"/>
        <end position="402"/>
    </location>
</feature>
<dbReference type="PRINTS" id="PR00895">
    <property type="entry name" value="PENTAXIN"/>
</dbReference>
<keyword evidence="2" id="KW-0479">Metal-binding</keyword>
<dbReference type="Pfam" id="PF00354">
    <property type="entry name" value="Pentaxin"/>
    <property type="match status" value="1"/>
</dbReference>
<dbReference type="OrthoDB" id="6236007at2759"/>
<dbReference type="PANTHER" id="PTHR19277:SF125">
    <property type="entry name" value="B6"/>
    <property type="match status" value="1"/>
</dbReference>
<proteinExistence type="evidence at transcript level"/>
<evidence type="ECO:0000256" key="7">
    <source>
        <dbReference type="SAM" id="SignalP"/>
    </source>
</evidence>
<dbReference type="SMART" id="SM00216">
    <property type="entry name" value="VWD"/>
    <property type="match status" value="1"/>
</dbReference>
<dbReference type="SUPFAM" id="SSF49899">
    <property type="entry name" value="Concanavalin A-like lectins/glucanases"/>
    <property type="match status" value="1"/>
</dbReference>
<keyword evidence="7" id="KW-0732">Signal</keyword>
<name>A0A0U2M124_SACKO</name>
<evidence type="ECO:0000256" key="2">
    <source>
        <dbReference type="ARBA" id="ARBA00022723"/>
    </source>
</evidence>
<comment type="cofactor">
    <cofactor evidence="1">
        <name>Ca(2+)</name>
        <dbReference type="ChEBI" id="CHEBI:29108"/>
    </cofactor>
</comment>
<dbReference type="Pfam" id="PF00094">
    <property type="entry name" value="VWD"/>
    <property type="match status" value="1"/>
</dbReference>
<dbReference type="EMBL" id="KT954986">
    <property type="protein sequence ID" value="ALR88632.1"/>
    <property type="molecule type" value="mRNA"/>
</dbReference>
<dbReference type="PROSITE" id="PS51233">
    <property type="entry name" value="VWFD"/>
    <property type="match status" value="1"/>
</dbReference>
<evidence type="ECO:0000256" key="5">
    <source>
        <dbReference type="ARBA" id="ARBA00023180"/>
    </source>
</evidence>
<keyword evidence="4" id="KW-1015">Disulfide bond</keyword>
<feature type="signal peptide" evidence="7">
    <location>
        <begin position="1"/>
        <end position="20"/>
    </location>
</feature>
<comment type="caution">
    <text evidence="6">Lacks conserved residue(s) required for the propagation of feature annotation.</text>
</comment>
<accession>A0A0U2M124</accession>
<protein>
    <submittedName>
        <fullName evidence="10">LAMG and von Willebrand type d domain containing protein-like protein 334</fullName>
    </submittedName>
    <submittedName>
        <fullName evidence="12">Uncharacterized protein LOC100376283</fullName>
    </submittedName>
</protein>
<keyword evidence="3" id="KW-0106">Calcium</keyword>
<dbReference type="PANTHER" id="PTHR19277">
    <property type="entry name" value="PENTRAXIN"/>
    <property type="match status" value="1"/>
</dbReference>
<feature type="domain" description="VWFD" evidence="8">
    <location>
        <begin position="226"/>
        <end position="402"/>
    </location>
</feature>
<dbReference type="InterPro" id="IPR013320">
    <property type="entry name" value="ConA-like_dom_sf"/>
</dbReference>
<evidence type="ECO:0000259" key="9">
    <source>
        <dbReference type="PROSITE" id="PS51828"/>
    </source>
</evidence>
<evidence type="ECO:0000313" key="11">
    <source>
        <dbReference type="Proteomes" id="UP000694865"/>
    </source>
</evidence>
<reference evidence="12" key="2">
    <citation type="submission" date="2025-05" db="UniProtKB">
        <authorList>
            <consortium name="RefSeq"/>
        </authorList>
    </citation>
    <scope>IDENTIFICATION</scope>
    <source>
        <tissue evidence="12">Testes</tissue>
    </source>
</reference>
<dbReference type="Proteomes" id="UP000694865">
    <property type="component" value="Unplaced"/>
</dbReference>
<dbReference type="RefSeq" id="XP_002738860.1">
    <property type="nucleotide sequence ID" value="XM_002738814.2"/>
</dbReference>
<dbReference type="InterPro" id="IPR001759">
    <property type="entry name" value="PTX_dom"/>
</dbReference>
<dbReference type="Gene3D" id="2.60.120.200">
    <property type="match status" value="1"/>
</dbReference>
<dbReference type="PROSITE" id="PS51828">
    <property type="entry name" value="PTX_2"/>
    <property type="match status" value="1"/>
</dbReference>
<dbReference type="SMART" id="SM00159">
    <property type="entry name" value="PTX"/>
    <property type="match status" value="1"/>
</dbReference>
<reference evidence="10" key="1">
    <citation type="journal article" date="2015" name="Nature">
        <title>Hemichordate genomes and deuterostome origins.</title>
        <authorList>
            <person name="Simakov O."/>
            <person name="Kawashima T."/>
            <person name="Marletaz F."/>
            <person name="Jenkins J."/>
            <person name="Koyanagi R."/>
            <person name="Mitros T."/>
            <person name="Hisata K."/>
            <person name="Bredeson J."/>
            <person name="Shoguchi E."/>
            <person name="Gyoja F."/>
            <person name="Yue J.X."/>
            <person name="Chen Y.C."/>
            <person name="Freeman R.M.Jr."/>
            <person name="Sasaki A."/>
            <person name="Hikosaka-Katayama T."/>
            <person name="Sato A."/>
            <person name="Fujie M."/>
            <person name="Baughman K.W."/>
            <person name="Levine J."/>
            <person name="Gonzalez P."/>
            <person name="Cameron C."/>
            <person name="Fritzenwanker J.H."/>
            <person name="Pani A.M."/>
            <person name="Goto H."/>
            <person name="Kanda M."/>
            <person name="Arakaki N."/>
            <person name="Yamasaki S."/>
            <person name="Qu J."/>
            <person name="Cree A."/>
            <person name="Ding Y."/>
            <person name="Dinh H.H."/>
            <person name="Dugan S."/>
            <person name="Holder M."/>
            <person name="Jhangiani S.N."/>
            <person name="Kovar C.L."/>
            <person name="Lee S.L."/>
            <person name="Lewis L.R."/>
            <person name="Morton D."/>
            <person name="Nazareth L.V."/>
            <person name="Okwuonu G."/>
            <person name="Santibanez J."/>
            <person name="Chen R."/>
            <person name="Richards S."/>
            <person name="Muzny D.M."/>
            <person name="Gillis A."/>
            <person name="Peshkin L."/>
            <person name="Wu M."/>
            <person name="Humphreys T."/>
            <person name="Su Y.H."/>
            <person name="Putnam N.H."/>
            <person name="Schmutz J."/>
            <person name="Fujiyama A."/>
            <person name="Yu J.K."/>
            <person name="Tagawa K."/>
            <person name="Worley K.C."/>
            <person name="Gibbs R.A."/>
            <person name="Kirschner M.W."/>
            <person name="Lowe C.J."/>
            <person name="Satoh N."/>
            <person name="Rokhsar D.S."/>
            <person name="Gerhart J."/>
        </authorList>
    </citation>
    <scope>NUCLEOTIDE SEQUENCE</scope>
</reference>
<evidence type="ECO:0000313" key="12">
    <source>
        <dbReference type="RefSeq" id="XP_002738860.1"/>
    </source>
</evidence>
<dbReference type="InterPro" id="IPR051360">
    <property type="entry name" value="Neuronal_Pentraxin_Related"/>
</dbReference>